<evidence type="ECO:0000313" key="14">
    <source>
        <dbReference type="EMBL" id="SLN30906.1"/>
    </source>
</evidence>
<dbReference type="InterPro" id="IPR006390">
    <property type="entry name" value="DHP_synth_dom"/>
</dbReference>
<comment type="pathway">
    <text evidence="3 12">Cofactor biosynthesis; tetrahydrofolate biosynthesis; 7,8-dihydrofolate from 2-amino-4-hydroxy-6-hydroxymethyl-7,8-dihydropteridine diphosphate and 4-aminobenzoate: step 1/2.</text>
</comment>
<evidence type="ECO:0000256" key="6">
    <source>
        <dbReference type="ARBA" id="ARBA00016919"/>
    </source>
</evidence>
<dbReference type="PROSITE" id="PS50972">
    <property type="entry name" value="PTERIN_BINDING"/>
    <property type="match status" value="1"/>
</dbReference>
<keyword evidence="7 12" id="KW-0808">Transferase</keyword>
<proteinExistence type="inferred from homology"/>
<dbReference type="PROSITE" id="PS00793">
    <property type="entry name" value="DHPS_2"/>
    <property type="match status" value="1"/>
</dbReference>
<protein>
    <recommendedName>
        <fullName evidence="6 12">Dihydropteroate synthase</fullName>
        <shortName evidence="12">DHPS</shortName>
        <ecNumber evidence="5 12">2.5.1.15</ecNumber>
    </recommendedName>
    <alternativeName>
        <fullName evidence="11 12">Dihydropteroate pyrophosphorylase</fullName>
    </alternativeName>
</protein>
<dbReference type="InterPro" id="IPR045031">
    <property type="entry name" value="DHP_synth-like"/>
</dbReference>
<dbReference type="PANTHER" id="PTHR20941">
    <property type="entry name" value="FOLATE SYNTHESIS PROTEINS"/>
    <property type="match status" value="1"/>
</dbReference>
<evidence type="ECO:0000256" key="7">
    <source>
        <dbReference type="ARBA" id="ARBA00022679"/>
    </source>
</evidence>
<name>A0A1X6YTX8_9RHOB</name>
<comment type="catalytic activity">
    <reaction evidence="1">
        <text>(7,8-dihydropterin-6-yl)methyl diphosphate + 4-aminobenzoate = 7,8-dihydropteroate + diphosphate</text>
        <dbReference type="Rhea" id="RHEA:19949"/>
        <dbReference type="ChEBI" id="CHEBI:17836"/>
        <dbReference type="ChEBI" id="CHEBI:17839"/>
        <dbReference type="ChEBI" id="CHEBI:33019"/>
        <dbReference type="ChEBI" id="CHEBI:72950"/>
        <dbReference type="EC" id="2.5.1.15"/>
    </reaction>
</comment>
<dbReference type="GO" id="GO:0046656">
    <property type="term" value="P:folic acid biosynthetic process"/>
    <property type="evidence" value="ECO:0007669"/>
    <property type="project" value="UniProtKB-KW"/>
</dbReference>
<dbReference type="InterPro" id="IPR011005">
    <property type="entry name" value="Dihydropteroate_synth-like_sf"/>
</dbReference>
<dbReference type="AlphaFoldDB" id="A0A1X6YTX8"/>
<dbReference type="EC" id="2.5.1.15" evidence="5 12"/>
<organism evidence="14 15">
    <name type="scientific">Roseivivax jejudonensis</name>
    <dbReference type="NCBI Taxonomy" id="1529041"/>
    <lineage>
        <taxon>Bacteria</taxon>
        <taxon>Pseudomonadati</taxon>
        <taxon>Pseudomonadota</taxon>
        <taxon>Alphaproteobacteria</taxon>
        <taxon>Rhodobacterales</taxon>
        <taxon>Roseobacteraceae</taxon>
        <taxon>Roseivivax</taxon>
    </lineage>
</organism>
<evidence type="ECO:0000256" key="3">
    <source>
        <dbReference type="ARBA" id="ARBA00004763"/>
    </source>
</evidence>
<gene>
    <name evidence="14" type="primary">folP</name>
    <name evidence="14" type="ORF">ROJ8625_01395</name>
</gene>
<evidence type="ECO:0000313" key="15">
    <source>
        <dbReference type="Proteomes" id="UP000193570"/>
    </source>
</evidence>
<dbReference type="InterPro" id="IPR000489">
    <property type="entry name" value="Pterin-binding_dom"/>
</dbReference>
<dbReference type="GO" id="GO:0046872">
    <property type="term" value="F:metal ion binding"/>
    <property type="evidence" value="ECO:0007669"/>
    <property type="project" value="UniProtKB-KW"/>
</dbReference>
<keyword evidence="10 12" id="KW-0289">Folate biosynthesis</keyword>
<dbReference type="RefSeq" id="WP_370738470.1">
    <property type="nucleotide sequence ID" value="NZ_FWFK01000002.1"/>
</dbReference>
<comment type="cofactor">
    <cofactor evidence="2 12">
        <name>Mg(2+)</name>
        <dbReference type="ChEBI" id="CHEBI:18420"/>
    </cofactor>
</comment>
<dbReference type="PROSITE" id="PS00792">
    <property type="entry name" value="DHPS_1"/>
    <property type="match status" value="1"/>
</dbReference>
<dbReference type="Gene3D" id="3.20.20.20">
    <property type="entry name" value="Dihydropteroate synthase-like"/>
    <property type="match status" value="1"/>
</dbReference>
<dbReference type="GO" id="GO:0005829">
    <property type="term" value="C:cytosol"/>
    <property type="evidence" value="ECO:0007669"/>
    <property type="project" value="TreeGrafter"/>
</dbReference>
<dbReference type="Proteomes" id="UP000193570">
    <property type="component" value="Unassembled WGS sequence"/>
</dbReference>
<reference evidence="14 15" key="1">
    <citation type="submission" date="2017-03" db="EMBL/GenBank/DDBJ databases">
        <authorList>
            <person name="Afonso C.L."/>
            <person name="Miller P.J."/>
            <person name="Scott M.A."/>
            <person name="Spackman E."/>
            <person name="Goraichik I."/>
            <person name="Dimitrov K.M."/>
            <person name="Suarez D.L."/>
            <person name="Swayne D.E."/>
        </authorList>
    </citation>
    <scope>NUCLEOTIDE SEQUENCE [LARGE SCALE GENOMIC DNA]</scope>
    <source>
        <strain evidence="14 15">CECT 8625</strain>
    </source>
</reference>
<keyword evidence="9 12" id="KW-0460">Magnesium</keyword>
<dbReference type="PANTHER" id="PTHR20941:SF1">
    <property type="entry name" value="FOLIC ACID SYNTHESIS PROTEIN FOL1"/>
    <property type="match status" value="1"/>
</dbReference>
<evidence type="ECO:0000256" key="12">
    <source>
        <dbReference type="RuleBase" id="RU361205"/>
    </source>
</evidence>
<keyword evidence="8 12" id="KW-0479">Metal-binding</keyword>
<evidence type="ECO:0000256" key="8">
    <source>
        <dbReference type="ARBA" id="ARBA00022723"/>
    </source>
</evidence>
<dbReference type="EMBL" id="FWFK01000002">
    <property type="protein sequence ID" value="SLN30906.1"/>
    <property type="molecule type" value="Genomic_DNA"/>
</dbReference>
<accession>A0A1X6YTX8</accession>
<comment type="similarity">
    <text evidence="4 12">Belongs to the DHPS family.</text>
</comment>
<evidence type="ECO:0000256" key="1">
    <source>
        <dbReference type="ARBA" id="ARBA00000012"/>
    </source>
</evidence>
<dbReference type="GO" id="GO:0004156">
    <property type="term" value="F:dihydropteroate synthase activity"/>
    <property type="evidence" value="ECO:0007669"/>
    <property type="project" value="UniProtKB-EC"/>
</dbReference>
<dbReference type="CDD" id="cd00739">
    <property type="entry name" value="DHPS"/>
    <property type="match status" value="1"/>
</dbReference>
<dbReference type="FunFam" id="3.20.20.20:FF:000006">
    <property type="entry name" value="Dihydropteroate synthase"/>
    <property type="match status" value="1"/>
</dbReference>
<evidence type="ECO:0000256" key="10">
    <source>
        <dbReference type="ARBA" id="ARBA00022909"/>
    </source>
</evidence>
<comment type="function">
    <text evidence="12">Catalyzes the condensation of para-aminobenzoate (pABA) with 6-hydroxymethyl-7,8-dihydropterin diphosphate (DHPt-PP) to form 7,8-dihydropteroate (H2Pte), the immediate precursor of folate derivatives.</text>
</comment>
<dbReference type="GO" id="GO:0046654">
    <property type="term" value="P:tetrahydrofolate biosynthetic process"/>
    <property type="evidence" value="ECO:0007669"/>
    <property type="project" value="UniProtKB-UniPathway"/>
</dbReference>
<dbReference type="SUPFAM" id="SSF51717">
    <property type="entry name" value="Dihydropteroate synthetase-like"/>
    <property type="match status" value="1"/>
</dbReference>
<keyword evidence="15" id="KW-1185">Reference proteome</keyword>
<evidence type="ECO:0000259" key="13">
    <source>
        <dbReference type="PROSITE" id="PS50972"/>
    </source>
</evidence>
<evidence type="ECO:0000256" key="5">
    <source>
        <dbReference type="ARBA" id="ARBA00012458"/>
    </source>
</evidence>
<dbReference type="Pfam" id="PF00809">
    <property type="entry name" value="Pterin_bind"/>
    <property type="match status" value="1"/>
</dbReference>
<feature type="domain" description="Pterin-binding" evidence="13">
    <location>
        <begin position="82"/>
        <end position="337"/>
    </location>
</feature>
<sequence>MSGVLAHSGPMSDYFRPLVQRGPARPPGAHALAGGAHWFTHAERLRRGAAPEIVPADAMPADWAQALTAARAPVAGVDMNGPRLMGILNVTPDSFSDGGAHDGRDAAVAHGRAMAAAGADLLDIGGESTRPGSDAVPAEAERDRVVPVLEALNGDTDMPPISIDTRKAVVAEAAVAAGATLVNDVAALTHDPALAAFCAQAGLPVCLMHAQGDPKTMQDAPAYDDVLLGVYDWLAARVAAAEEAGIPRTGIVVDPGIGFGKTVAHNLALLRGAALFHGLGCPVLVGASRKGFIGVISGERDPARRAPGSIAVALAAAAEGVQILRIHDVAETKAALRLWQAVSEGQADGT</sequence>
<dbReference type="NCBIfam" id="TIGR01496">
    <property type="entry name" value="DHPS"/>
    <property type="match status" value="1"/>
</dbReference>
<evidence type="ECO:0000256" key="9">
    <source>
        <dbReference type="ARBA" id="ARBA00022842"/>
    </source>
</evidence>
<evidence type="ECO:0000256" key="11">
    <source>
        <dbReference type="ARBA" id="ARBA00030193"/>
    </source>
</evidence>
<evidence type="ECO:0000256" key="2">
    <source>
        <dbReference type="ARBA" id="ARBA00001946"/>
    </source>
</evidence>
<evidence type="ECO:0000256" key="4">
    <source>
        <dbReference type="ARBA" id="ARBA00009503"/>
    </source>
</evidence>
<dbReference type="UniPathway" id="UPA00077">
    <property type="reaction ID" value="UER00156"/>
</dbReference>